<sequence length="344" mass="39519">MFFIEFTSDVDRTSIPTAIHASDLILKELQSKGVLINRFTLVDWTGKRLKLGVNNKEDYATLVGTDNWPTKINDIDIVVVKPKYVPDSFALVVRYVPRELDEDFVSNEMQRTIASADRIKRIHYSYQRRTDDYRFDVKDYSEYNAALQLGRIAIGHSWLSITKFYPGNRLTYCTRFGVLHHSLDSQCQVLKEYKDQLKEDVEVAIKKGLLQRISPQEKSPLFERRGHDFPPLTASDNHSNKKWNTALPRTTIESNNLRASYTDKTIESIDDNLATLIDSNKRLENKVDLVSSNMKTVILDIQLHHAVLADTINIMKDVMQYVMTASLTASRAERSSLVHVANEY</sequence>
<comment type="caution">
    <text evidence="1">The sequence shown here is derived from an EMBL/GenBank/DDBJ whole genome shotgun (WGS) entry which is preliminary data.</text>
</comment>
<dbReference type="AlphaFoldDB" id="A0A816WN68"/>
<gene>
    <name evidence="1" type="ORF">WKI299_LOCUS26348</name>
</gene>
<protein>
    <submittedName>
        <fullName evidence="1">Uncharacterized protein</fullName>
    </submittedName>
</protein>
<evidence type="ECO:0000313" key="2">
    <source>
        <dbReference type="Proteomes" id="UP000663856"/>
    </source>
</evidence>
<accession>A0A816WN68</accession>
<proteinExistence type="predicted"/>
<dbReference type="Proteomes" id="UP000663856">
    <property type="component" value="Unassembled WGS sequence"/>
</dbReference>
<name>A0A816WN68_9BILA</name>
<organism evidence="1 2">
    <name type="scientific">Rotaria magnacalcarata</name>
    <dbReference type="NCBI Taxonomy" id="392030"/>
    <lineage>
        <taxon>Eukaryota</taxon>
        <taxon>Metazoa</taxon>
        <taxon>Spiralia</taxon>
        <taxon>Gnathifera</taxon>
        <taxon>Rotifera</taxon>
        <taxon>Eurotatoria</taxon>
        <taxon>Bdelloidea</taxon>
        <taxon>Philodinida</taxon>
        <taxon>Philodinidae</taxon>
        <taxon>Rotaria</taxon>
    </lineage>
</organism>
<dbReference type="EMBL" id="CAJNRF010011403">
    <property type="protein sequence ID" value="CAF2131326.1"/>
    <property type="molecule type" value="Genomic_DNA"/>
</dbReference>
<reference evidence="1" key="1">
    <citation type="submission" date="2021-02" db="EMBL/GenBank/DDBJ databases">
        <authorList>
            <person name="Nowell W R."/>
        </authorList>
    </citation>
    <scope>NUCLEOTIDE SEQUENCE</scope>
</reference>
<evidence type="ECO:0000313" key="1">
    <source>
        <dbReference type="EMBL" id="CAF2131326.1"/>
    </source>
</evidence>